<dbReference type="EMBL" id="CAEZTJ010000035">
    <property type="protein sequence ID" value="CAB4564603.1"/>
    <property type="molecule type" value="Genomic_DNA"/>
</dbReference>
<reference evidence="2" key="1">
    <citation type="submission" date="2020-05" db="EMBL/GenBank/DDBJ databases">
        <authorList>
            <person name="Chiriac C."/>
            <person name="Salcher M."/>
            <person name="Ghai R."/>
            <person name="Kavagutti S V."/>
        </authorList>
    </citation>
    <scope>NUCLEOTIDE SEQUENCE</scope>
</reference>
<keyword evidence="1" id="KW-0812">Transmembrane</keyword>
<name>A0A6J6DR38_9ZZZZ</name>
<sequence length="46" mass="5058">MFPPILGYSIEGASAKDFIAMILPLLAVSIIFFLFGGRLWRKATAN</sequence>
<proteinExistence type="predicted"/>
<keyword evidence="1" id="KW-1133">Transmembrane helix</keyword>
<organism evidence="2">
    <name type="scientific">freshwater metagenome</name>
    <dbReference type="NCBI Taxonomy" id="449393"/>
    <lineage>
        <taxon>unclassified sequences</taxon>
        <taxon>metagenomes</taxon>
        <taxon>ecological metagenomes</taxon>
    </lineage>
</organism>
<keyword evidence="1" id="KW-0472">Membrane</keyword>
<gene>
    <name evidence="2" type="ORF">UFOPK1650_00387</name>
</gene>
<protein>
    <submittedName>
        <fullName evidence="2">Unannotated protein</fullName>
    </submittedName>
</protein>
<feature type="transmembrane region" description="Helical" evidence="1">
    <location>
        <begin position="18"/>
        <end position="40"/>
    </location>
</feature>
<dbReference type="AlphaFoldDB" id="A0A6J6DR38"/>
<accession>A0A6J6DR38</accession>
<evidence type="ECO:0000313" key="2">
    <source>
        <dbReference type="EMBL" id="CAB4564603.1"/>
    </source>
</evidence>
<evidence type="ECO:0000256" key="1">
    <source>
        <dbReference type="SAM" id="Phobius"/>
    </source>
</evidence>